<dbReference type="SUPFAM" id="SSF52949">
    <property type="entry name" value="Macro domain-like"/>
    <property type="match status" value="1"/>
</dbReference>
<protein>
    <submittedName>
        <fullName evidence="2">Macro domain-containing protein</fullName>
    </submittedName>
</protein>
<dbReference type="SMART" id="SM00506">
    <property type="entry name" value="A1pp"/>
    <property type="match status" value="1"/>
</dbReference>
<sequence length="171" mass="18636">MPTSRLYKDAGPVPEVSVVRVVEGDLLDQRVDAIVNAWNRNIIPWWLLIPQGVSGAIKRRAGHGPFRELARVGPMPLGTAVVTSAGGLPYQGIIHVAGINMLWRASEQSIRDSVVNALARTRERGWRSVAFPIIGAGSGGFNEERALGLMHTALEPNVGDLEVTVVRYRRP</sequence>
<dbReference type="Pfam" id="PF01661">
    <property type="entry name" value="Macro"/>
    <property type="match status" value="1"/>
</dbReference>
<evidence type="ECO:0000259" key="1">
    <source>
        <dbReference type="PROSITE" id="PS51154"/>
    </source>
</evidence>
<proteinExistence type="predicted"/>
<dbReference type="PANTHER" id="PTHR11106:SF111">
    <property type="entry name" value="MACRO DOMAIN-CONTAINING PROTEIN"/>
    <property type="match status" value="1"/>
</dbReference>
<name>A0ABU5GYF6_9BACT</name>
<dbReference type="PANTHER" id="PTHR11106">
    <property type="entry name" value="GANGLIOSIDE INDUCED DIFFERENTIATION ASSOCIATED PROTEIN 2-RELATED"/>
    <property type="match status" value="1"/>
</dbReference>
<dbReference type="EMBL" id="JAXIVS010000002">
    <property type="protein sequence ID" value="MDY7226238.1"/>
    <property type="molecule type" value="Genomic_DNA"/>
</dbReference>
<gene>
    <name evidence="2" type="ORF">SYV04_07575</name>
</gene>
<comment type="caution">
    <text evidence="2">The sequence shown here is derived from an EMBL/GenBank/DDBJ whole genome shotgun (WGS) entry which is preliminary data.</text>
</comment>
<evidence type="ECO:0000313" key="2">
    <source>
        <dbReference type="EMBL" id="MDY7226238.1"/>
    </source>
</evidence>
<feature type="domain" description="Macro" evidence="1">
    <location>
        <begin position="6"/>
        <end position="171"/>
    </location>
</feature>
<dbReference type="InterPro" id="IPR002589">
    <property type="entry name" value="Macro_dom"/>
</dbReference>
<dbReference type="PROSITE" id="PS51154">
    <property type="entry name" value="MACRO"/>
    <property type="match status" value="1"/>
</dbReference>
<dbReference type="Proteomes" id="UP001291309">
    <property type="component" value="Unassembled WGS sequence"/>
</dbReference>
<reference evidence="2 3" key="1">
    <citation type="submission" date="2023-12" db="EMBL/GenBank/DDBJ databases">
        <title>the genome sequence of Hyalangium sp. s54d21.</title>
        <authorList>
            <person name="Zhang X."/>
        </authorList>
    </citation>
    <scope>NUCLEOTIDE SEQUENCE [LARGE SCALE GENOMIC DNA]</scope>
    <source>
        <strain evidence="3">s54d21</strain>
    </source>
</reference>
<dbReference type="InterPro" id="IPR043472">
    <property type="entry name" value="Macro_dom-like"/>
</dbReference>
<evidence type="ECO:0000313" key="3">
    <source>
        <dbReference type="Proteomes" id="UP001291309"/>
    </source>
</evidence>
<dbReference type="Gene3D" id="3.40.220.10">
    <property type="entry name" value="Leucine Aminopeptidase, subunit E, domain 1"/>
    <property type="match status" value="1"/>
</dbReference>
<accession>A0ABU5GYF6</accession>
<keyword evidence="3" id="KW-1185">Reference proteome</keyword>
<dbReference type="RefSeq" id="WP_321544959.1">
    <property type="nucleotide sequence ID" value="NZ_JAXIVS010000002.1"/>
</dbReference>
<organism evidence="2 3">
    <name type="scientific">Hyalangium rubrum</name>
    <dbReference type="NCBI Taxonomy" id="3103134"/>
    <lineage>
        <taxon>Bacteria</taxon>
        <taxon>Pseudomonadati</taxon>
        <taxon>Myxococcota</taxon>
        <taxon>Myxococcia</taxon>
        <taxon>Myxococcales</taxon>
        <taxon>Cystobacterineae</taxon>
        <taxon>Archangiaceae</taxon>
        <taxon>Hyalangium</taxon>
    </lineage>
</organism>